<keyword evidence="1" id="KW-0813">Transport</keyword>
<dbReference type="InterPro" id="IPR001433">
    <property type="entry name" value="OxRdtase_FAD/NAD-bd"/>
</dbReference>
<keyword evidence="8" id="KW-1185">Reference proteome</keyword>
<evidence type="ECO:0000259" key="5">
    <source>
        <dbReference type="PROSITE" id="PS51085"/>
    </source>
</evidence>
<protein>
    <submittedName>
        <fullName evidence="7">2Fe-2S iron-sulfur cluster binding domain-containing protein</fullName>
    </submittedName>
</protein>
<name>A0A848GA67_9RHOO</name>
<reference evidence="7 8" key="1">
    <citation type="submission" date="2020-04" db="EMBL/GenBank/DDBJ databases">
        <title>Zoogloea sp. G-4-1-14 isolated from soil.</title>
        <authorList>
            <person name="Dahal R.H."/>
        </authorList>
    </citation>
    <scope>NUCLEOTIDE SEQUENCE [LARGE SCALE GENOMIC DNA]</scope>
    <source>
        <strain evidence="7 8">G-4-1-14</strain>
    </source>
</reference>
<dbReference type="SUPFAM" id="SSF63380">
    <property type="entry name" value="Riboflavin synthase domain-like"/>
    <property type="match status" value="1"/>
</dbReference>
<dbReference type="PANTHER" id="PTHR43644">
    <property type="entry name" value="NA(+)-TRANSLOCATING NADH-QUINONE REDUCTASE SUBUNIT"/>
    <property type="match status" value="1"/>
</dbReference>
<feature type="domain" description="2Fe-2S ferredoxin-type" evidence="5">
    <location>
        <begin position="3"/>
        <end position="93"/>
    </location>
</feature>
<dbReference type="InterPro" id="IPR039261">
    <property type="entry name" value="FNR_nucleotide-bd"/>
</dbReference>
<keyword evidence="2" id="KW-0285">Flavoprotein</keyword>
<dbReference type="Gene3D" id="2.40.30.10">
    <property type="entry name" value="Translation factors"/>
    <property type="match status" value="1"/>
</dbReference>
<dbReference type="Pfam" id="PF00175">
    <property type="entry name" value="NAD_binding_1"/>
    <property type="match status" value="1"/>
</dbReference>
<dbReference type="Pfam" id="PF00970">
    <property type="entry name" value="FAD_binding_6"/>
    <property type="match status" value="1"/>
</dbReference>
<dbReference type="PROSITE" id="PS00197">
    <property type="entry name" value="2FE2S_FER_1"/>
    <property type="match status" value="1"/>
</dbReference>
<dbReference type="InterPro" id="IPR017927">
    <property type="entry name" value="FAD-bd_FR_type"/>
</dbReference>
<dbReference type="InterPro" id="IPR012675">
    <property type="entry name" value="Beta-grasp_dom_sf"/>
</dbReference>
<evidence type="ECO:0000256" key="4">
    <source>
        <dbReference type="ARBA" id="ARBA00023004"/>
    </source>
</evidence>
<proteinExistence type="predicted"/>
<organism evidence="7 8">
    <name type="scientific">Zoogloea dura</name>
    <dbReference type="NCBI Taxonomy" id="2728840"/>
    <lineage>
        <taxon>Bacteria</taxon>
        <taxon>Pseudomonadati</taxon>
        <taxon>Pseudomonadota</taxon>
        <taxon>Betaproteobacteria</taxon>
        <taxon>Rhodocyclales</taxon>
        <taxon>Zoogloeaceae</taxon>
        <taxon>Zoogloea</taxon>
    </lineage>
</organism>
<gene>
    <name evidence="7" type="ORF">HHL15_16185</name>
</gene>
<evidence type="ECO:0000259" key="6">
    <source>
        <dbReference type="PROSITE" id="PS51384"/>
    </source>
</evidence>
<dbReference type="GO" id="GO:0051537">
    <property type="term" value="F:2 iron, 2 sulfur cluster binding"/>
    <property type="evidence" value="ECO:0007669"/>
    <property type="project" value="InterPro"/>
</dbReference>
<keyword evidence="3" id="KW-0274">FAD</keyword>
<dbReference type="InterPro" id="IPR017938">
    <property type="entry name" value="Riboflavin_synthase-like_b-brl"/>
</dbReference>
<evidence type="ECO:0000313" key="8">
    <source>
        <dbReference type="Proteomes" id="UP000580043"/>
    </source>
</evidence>
<evidence type="ECO:0000256" key="2">
    <source>
        <dbReference type="ARBA" id="ARBA00022630"/>
    </source>
</evidence>
<dbReference type="GO" id="GO:0016491">
    <property type="term" value="F:oxidoreductase activity"/>
    <property type="evidence" value="ECO:0007669"/>
    <property type="project" value="InterPro"/>
</dbReference>
<dbReference type="CDD" id="cd06211">
    <property type="entry name" value="phenol_2-monooxygenase_like"/>
    <property type="match status" value="1"/>
</dbReference>
<dbReference type="AlphaFoldDB" id="A0A848GA67"/>
<dbReference type="PRINTS" id="PR00410">
    <property type="entry name" value="PHEHYDRXLASE"/>
</dbReference>
<evidence type="ECO:0000256" key="1">
    <source>
        <dbReference type="ARBA" id="ARBA00022448"/>
    </source>
</evidence>
<dbReference type="InterPro" id="IPR036010">
    <property type="entry name" value="2Fe-2S_ferredoxin-like_sf"/>
</dbReference>
<dbReference type="EMBL" id="JABBGA010000014">
    <property type="protein sequence ID" value="NML27293.1"/>
    <property type="molecule type" value="Genomic_DNA"/>
</dbReference>
<sequence>MSYTVTIEPLGASFPVEEGQPLLDAALRHGIYLPHACGHGLCGTCKVRVTDGEVDHGEASPFALMDLERDEGRCLACCATPLGDLQIEADIDEEPDQRVIPLQDFSGRIAALQDLTPTIKGVTIALDGAGLDFQAGQYVNLGWPGLARPRAFSLANPPGDPRLVELNIRHVPGGEATGHIHKRLKVGDSVTLSGPLGRFFVRKSDPQPMLFIAGGSGLSSPRSMILDLLERDGCSRSITLVYGARNRAELYYHEDFVQLAQRFPNFHYLPALSDATPGCAWEGFEGFAHDAAWAHFGGDFRGHKAYLCGPPPMIESCIRSLMKGRLFERDIYTEKFLSASDNDPQAARSPLFRKL</sequence>
<dbReference type="PANTHER" id="PTHR43644:SF1">
    <property type="entry name" value="NAD(P)H-FLAVIN REDUCTASE"/>
    <property type="match status" value="1"/>
</dbReference>
<dbReference type="Gene3D" id="3.40.50.80">
    <property type="entry name" value="Nucleotide-binding domain of ferredoxin-NADP reductase (FNR) module"/>
    <property type="match status" value="1"/>
</dbReference>
<dbReference type="SUPFAM" id="SSF52343">
    <property type="entry name" value="Ferredoxin reductase-like, C-terminal NADP-linked domain"/>
    <property type="match status" value="1"/>
</dbReference>
<dbReference type="Pfam" id="PF00111">
    <property type="entry name" value="Fer2"/>
    <property type="match status" value="1"/>
</dbReference>
<dbReference type="CDD" id="cd00207">
    <property type="entry name" value="fer2"/>
    <property type="match status" value="1"/>
</dbReference>
<dbReference type="RefSeq" id="WP_169146831.1">
    <property type="nucleotide sequence ID" value="NZ_JABBGA010000014.1"/>
</dbReference>
<dbReference type="InterPro" id="IPR006058">
    <property type="entry name" value="2Fe2S_fd_BS"/>
</dbReference>
<dbReference type="Proteomes" id="UP000580043">
    <property type="component" value="Unassembled WGS sequence"/>
</dbReference>
<keyword evidence="4" id="KW-0408">Iron</keyword>
<dbReference type="InterPro" id="IPR001041">
    <property type="entry name" value="2Fe-2S_ferredoxin-type"/>
</dbReference>
<accession>A0A848GA67</accession>
<evidence type="ECO:0000313" key="7">
    <source>
        <dbReference type="EMBL" id="NML27293.1"/>
    </source>
</evidence>
<dbReference type="InterPro" id="IPR008333">
    <property type="entry name" value="Cbr1-like_FAD-bd_dom"/>
</dbReference>
<feature type="domain" description="FAD-binding FR-type" evidence="6">
    <location>
        <begin position="102"/>
        <end position="202"/>
    </location>
</feature>
<comment type="caution">
    <text evidence="7">The sequence shown here is derived from an EMBL/GenBank/DDBJ whole genome shotgun (WGS) entry which is preliminary data.</text>
</comment>
<dbReference type="PROSITE" id="PS51384">
    <property type="entry name" value="FAD_FR"/>
    <property type="match status" value="1"/>
</dbReference>
<dbReference type="Gene3D" id="3.10.20.30">
    <property type="match status" value="1"/>
</dbReference>
<dbReference type="SUPFAM" id="SSF54292">
    <property type="entry name" value="2Fe-2S ferredoxin-like"/>
    <property type="match status" value="1"/>
</dbReference>
<dbReference type="PROSITE" id="PS51085">
    <property type="entry name" value="2FE2S_FER_2"/>
    <property type="match status" value="1"/>
</dbReference>
<evidence type="ECO:0000256" key="3">
    <source>
        <dbReference type="ARBA" id="ARBA00022827"/>
    </source>
</evidence>